<keyword evidence="7" id="KW-1133">Transmembrane helix</keyword>
<sequence length="420" mass="46021">MTPFSTFWIIAGVMSLLALGFLLTPLLRRSTLKEDDETTAEIAIYKKRLQELKADLKSGTITESQFSQARHELEEAMASDLAATHPQTHLEVKRHWLVALMLVFMLPSLASLIYWKLGSGDEVGEQLVIEENSKQEMNSMHHAIGSLQDRLAENPDDIQGWRMLGRSYLSTNEFSNAAEALSHAYILDDQNPDVLLDLAEALAGNQGRSLQGAPQKLIQRALIVAPDYPKALWFASISALQTNRKEEAKGYLQQLASQLTPGSEEEKMVRAHLVQLTNSEIGDMENSNLMSSEGNSESTTASTEPPRIEVQVSLDSEIGKKVDNSATVFIFAKAAKGPPIPLAAVRKQVKDLPLTVVLDDSKSMAPNFKMSNFNEFKVGARISFSGNPVSQSGDFEGYAEGTLPATPADPVAIVINQQVP</sequence>
<keyword evidence="11" id="KW-1185">Reference proteome</keyword>
<dbReference type="InterPro" id="IPR019734">
    <property type="entry name" value="TPR_rpt"/>
</dbReference>
<feature type="region of interest" description="Disordered" evidence="6">
    <location>
        <begin position="284"/>
        <end position="306"/>
    </location>
</feature>
<protein>
    <submittedName>
        <fullName evidence="10">Cytochrome c-type biogenesis protein CcmI</fullName>
    </submittedName>
</protein>
<keyword evidence="2" id="KW-0677">Repeat</keyword>
<dbReference type="InterPro" id="IPR017560">
    <property type="entry name" value="Cyt_c_biogenesis_CcmI"/>
</dbReference>
<dbReference type="GO" id="GO:0030313">
    <property type="term" value="C:cell envelope"/>
    <property type="evidence" value="ECO:0007669"/>
    <property type="project" value="UniProtKB-SubCell"/>
</dbReference>
<feature type="transmembrane region" description="Helical" evidence="7">
    <location>
        <begin position="96"/>
        <end position="115"/>
    </location>
</feature>
<dbReference type="InterPro" id="IPR051263">
    <property type="entry name" value="C-type_cytochrome_biogenesis"/>
</dbReference>
<feature type="domain" description="Cytochrome c-type biogenesis protein H TPR" evidence="9">
    <location>
        <begin position="122"/>
        <end position="264"/>
    </location>
</feature>
<dbReference type="InterPro" id="IPR056413">
    <property type="entry name" value="TPR_CcmH_CycH"/>
</dbReference>
<dbReference type="InterPro" id="IPR011990">
    <property type="entry name" value="TPR-like_helical_dom_sf"/>
</dbReference>
<evidence type="ECO:0000313" key="10">
    <source>
        <dbReference type="EMBL" id="CAB1276527.1"/>
    </source>
</evidence>
<evidence type="ECO:0000256" key="7">
    <source>
        <dbReference type="SAM" id="Phobius"/>
    </source>
</evidence>
<keyword evidence="7" id="KW-0812">Transmembrane</keyword>
<dbReference type="InterPro" id="IPR056412">
    <property type="entry name" value="Ig_CycH"/>
</dbReference>
<keyword evidence="7" id="KW-0472">Membrane</keyword>
<gene>
    <name evidence="10" type="ORF">NSCAC_1216</name>
</gene>
<dbReference type="KEGG" id="ntg:NSCAC_1216"/>
<evidence type="ECO:0000256" key="5">
    <source>
        <dbReference type="PROSITE-ProRule" id="PRU00339"/>
    </source>
</evidence>
<evidence type="ECO:0000256" key="3">
    <source>
        <dbReference type="ARBA" id="ARBA00022748"/>
    </source>
</evidence>
<dbReference type="RefSeq" id="WP_197743924.1">
    <property type="nucleotide sequence ID" value="NZ_LR778175.1"/>
</dbReference>
<comment type="subcellular location">
    <subcellularLocation>
        <location evidence="1">Cell envelope</location>
    </subcellularLocation>
</comment>
<proteinExistence type="predicted"/>
<feature type="domain" description="Cytochrome c-type biogenesis protein H Ig-like" evidence="8">
    <location>
        <begin position="308"/>
        <end position="416"/>
    </location>
</feature>
<evidence type="ECO:0000313" key="11">
    <source>
        <dbReference type="Proteomes" id="UP000516072"/>
    </source>
</evidence>
<keyword evidence="3" id="KW-0201">Cytochrome c-type biogenesis</keyword>
<dbReference type="SUPFAM" id="SSF48452">
    <property type="entry name" value="TPR-like"/>
    <property type="match status" value="1"/>
</dbReference>
<accession>A0A7G1QAA1</accession>
<dbReference type="NCBIfam" id="TIGR03142">
    <property type="entry name" value="cytochro_ccmI"/>
    <property type="match status" value="1"/>
</dbReference>
<reference evidence="10 11" key="1">
    <citation type="submission" date="2020-03" db="EMBL/GenBank/DDBJ databases">
        <authorList>
            <person name="Picone N."/>
        </authorList>
    </citation>
    <scope>NUCLEOTIDE SEQUENCE [LARGE SCALE GENOMIC DNA]</scope>
    <source>
        <strain evidence="10">NSCAC1</strain>
    </source>
</reference>
<evidence type="ECO:0000259" key="8">
    <source>
        <dbReference type="Pfam" id="PF23892"/>
    </source>
</evidence>
<dbReference type="GO" id="GO:0017004">
    <property type="term" value="P:cytochrome complex assembly"/>
    <property type="evidence" value="ECO:0007669"/>
    <property type="project" value="UniProtKB-KW"/>
</dbReference>
<keyword evidence="4 5" id="KW-0802">TPR repeat</keyword>
<dbReference type="Gene3D" id="1.25.40.10">
    <property type="entry name" value="Tetratricopeptide repeat domain"/>
    <property type="match status" value="1"/>
</dbReference>
<dbReference type="PANTHER" id="PTHR47870">
    <property type="entry name" value="CYTOCHROME C-TYPE BIOGENESIS PROTEIN CCMH"/>
    <property type="match status" value="1"/>
</dbReference>
<evidence type="ECO:0000256" key="4">
    <source>
        <dbReference type="ARBA" id="ARBA00022803"/>
    </source>
</evidence>
<organism evidence="10 11">
    <name type="scientific">Candidatus Nitrosacidococcus tergens</name>
    <dbReference type="NCBI Taxonomy" id="553981"/>
    <lineage>
        <taxon>Bacteria</taxon>
        <taxon>Pseudomonadati</taxon>
        <taxon>Pseudomonadota</taxon>
        <taxon>Gammaproteobacteria</taxon>
        <taxon>Chromatiales</taxon>
        <taxon>Chromatiaceae</taxon>
        <taxon>Candidatus Nitrosacidococcus</taxon>
    </lineage>
</organism>
<evidence type="ECO:0000256" key="2">
    <source>
        <dbReference type="ARBA" id="ARBA00022737"/>
    </source>
</evidence>
<evidence type="ECO:0000256" key="1">
    <source>
        <dbReference type="ARBA" id="ARBA00004196"/>
    </source>
</evidence>
<dbReference type="Pfam" id="PF23914">
    <property type="entry name" value="TPR_CcmH_CycH"/>
    <property type="match status" value="1"/>
</dbReference>
<dbReference type="AlphaFoldDB" id="A0A7G1QAA1"/>
<evidence type="ECO:0000256" key="6">
    <source>
        <dbReference type="SAM" id="MobiDB-lite"/>
    </source>
</evidence>
<dbReference type="EMBL" id="LR778175">
    <property type="protein sequence ID" value="CAB1276527.1"/>
    <property type="molecule type" value="Genomic_DNA"/>
</dbReference>
<dbReference type="PROSITE" id="PS50005">
    <property type="entry name" value="TPR"/>
    <property type="match status" value="1"/>
</dbReference>
<dbReference type="Pfam" id="PF23892">
    <property type="entry name" value="Ig_CycH"/>
    <property type="match status" value="1"/>
</dbReference>
<feature type="repeat" description="TPR" evidence="5">
    <location>
        <begin position="158"/>
        <end position="191"/>
    </location>
</feature>
<evidence type="ECO:0000259" key="9">
    <source>
        <dbReference type="Pfam" id="PF23914"/>
    </source>
</evidence>
<feature type="transmembrane region" description="Helical" evidence="7">
    <location>
        <begin position="6"/>
        <end position="27"/>
    </location>
</feature>
<dbReference type="PANTHER" id="PTHR47870:SF1">
    <property type="entry name" value="CYTOCHROME C-TYPE BIOGENESIS PROTEIN CCMH"/>
    <property type="match status" value="1"/>
</dbReference>
<dbReference type="Proteomes" id="UP000516072">
    <property type="component" value="Chromosome"/>
</dbReference>
<feature type="compositionally biased region" description="Polar residues" evidence="6">
    <location>
        <begin position="284"/>
        <end position="303"/>
    </location>
</feature>
<name>A0A7G1QAA1_9GAMM</name>